<dbReference type="PANTHER" id="PTHR18964:SF174">
    <property type="entry name" value="D-ALLOSE KINASE-RELATED"/>
    <property type="match status" value="1"/>
</dbReference>
<dbReference type="Pfam" id="PF00480">
    <property type="entry name" value="ROK"/>
    <property type="match status" value="1"/>
</dbReference>
<organism evidence="1">
    <name type="scientific">marine metagenome</name>
    <dbReference type="NCBI Taxonomy" id="408172"/>
    <lineage>
        <taxon>unclassified sequences</taxon>
        <taxon>metagenomes</taxon>
        <taxon>ecological metagenomes</taxon>
    </lineage>
</organism>
<dbReference type="InterPro" id="IPR000600">
    <property type="entry name" value="ROK"/>
</dbReference>
<dbReference type="CDD" id="cd24066">
    <property type="entry name" value="ASKHA_NBD_ROK_EcFRK-like"/>
    <property type="match status" value="1"/>
</dbReference>
<dbReference type="PROSITE" id="PS01125">
    <property type="entry name" value="ROK"/>
    <property type="match status" value="1"/>
</dbReference>
<dbReference type="AlphaFoldDB" id="A0A381QAS4"/>
<dbReference type="EMBL" id="UINC01001264">
    <property type="protein sequence ID" value="SUZ76088.1"/>
    <property type="molecule type" value="Genomic_DNA"/>
</dbReference>
<dbReference type="GO" id="GO:0004396">
    <property type="term" value="F:hexokinase activity"/>
    <property type="evidence" value="ECO:0007669"/>
    <property type="project" value="TreeGrafter"/>
</dbReference>
<dbReference type="Gene3D" id="3.30.420.40">
    <property type="match status" value="2"/>
</dbReference>
<gene>
    <name evidence="1" type="ORF">METZ01_LOCUS28942</name>
</gene>
<dbReference type="InterPro" id="IPR049874">
    <property type="entry name" value="ROK_cs"/>
</dbReference>
<reference evidence="1" key="1">
    <citation type="submission" date="2018-05" db="EMBL/GenBank/DDBJ databases">
        <authorList>
            <person name="Lanie J.A."/>
            <person name="Ng W.-L."/>
            <person name="Kazmierczak K.M."/>
            <person name="Andrzejewski T.M."/>
            <person name="Davidsen T.M."/>
            <person name="Wayne K.J."/>
            <person name="Tettelin H."/>
            <person name="Glass J.I."/>
            <person name="Rusch D."/>
            <person name="Podicherti R."/>
            <person name="Tsui H.-C.T."/>
            <person name="Winkler M.E."/>
        </authorList>
    </citation>
    <scope>NUCLEOTIDE SEQUENCE</scope>
</reference>
<accession>A0A381QAS4</accession>
<protein>
    <recommendedName>
        <fullName evidence="2">ROK family protein</fullName>
    </recommendedName>
</protein>
<evidence type="ECO:0008006" key="2">
    <source>
        <dbReference type="Google" id="ProtNLM"/>
    </source>
</evidence>
<dbReference type="InterPro" id="IPR043129">
    <property type="entry name" value="ATPase_NBD"/>
</dbReference>
<sequence length="313" mass="32849">MNGTTLRIGIDLGGTKIEGLALSRDGTEVARRRIETPKDYDQTLMAIDRLISLLEGDASAASGQKPRGSVGVGIPGTLSPATRLVKNSNSTWLNGHAFDKDLEGIMGRPIRVMNDANCFALSEAFDGAGMGADVVFGVILGTGVGAGIVVGGHILEGHQGIGGEWGHNSLPWPKGGEWPGPDCYCGQKGCVEVYVSGPGMVRDHEAVTGQRLSTREIVTNATAGDDHAVASRRRYVDRLARGLAAVINVLDPGIVVLGGGMSKLPALAEDVQTALPEYVFSDRVTTRVLRNVHGDSSGVRGAAWLWPAADQMS</sequence>
<name>A0A381QAS4_9ZZZZ</name>
<dbReference type="PANTHER" id="PTHR18964">
    <property type="entry name" value="ROK (REPRESSOR, ORF, KINASE) FAMILY"/>
    <property type="match status" value="1"/>
</dbReference>
<evidence type="ECO:0000313" key="1">
    <source>
        <dbReference type="EMBL" id="SUZ76088.1"/>
    </source>
</evidence>
<proteinExistence type="predicted"/>
<dbReference type="SUPFAM" id="SSF53067">
    <property type="entry name" value="Actin-like ATPase domain"/>
    <property type="match status" value="1"/>
</dbReference>